<dbReference type="AlphaFoldDB" id="A0A3D4SY45"/>
<feature type="transmembrane region" description="Helical" evidence="1">
    <location>
        <begin position="211"/>
        <end position="231"/>
    </location>
</feature>
<feature type="transmembrane region" description="Helical" evidence="1">
    <location>
        <begin position="243"/>
        <end position="262"/>
    </location>
</feature>
<evidence type="ECO:0000313" key="2">
    <source>
        <dbReference type="EMBL" id="HCT13921.1"/>
    </source>
</evidence>
<name>A0A3D4SY45_9CORY</name>
<organism evidence="2 3">
    <name type="scientific">Corynebacterium nuruki</name>
    <dbReference type="NCBI Taxonomy" id="1032851"/>
    <lineage>
        <taxon>Bacteria</taxon>
        <taxon>Bacillati</taxon>
        <taxon>Actinomycetota</taxon>
        <taxon>Actinomycetes</taxon>
        <taxon>Mycobacteriales</taxon>
        <taxon>Corynebacteriaceae</taxon>
        <taxon>Corynebacterium</taxon>
    </lineage>
</organism>
<protein>
    <recommendedName>
        <fullName evidence="4">Chemotaxis methyl-accepting receptor HlyB-like 4HB MCP domain-containing protein</fullName>
    </recommendedName>
</protein>
<keyword evidence="1" id="KW-0812">Transmembrane</keyword>
<reference evidence="2 3" key="1">
    <citation type="journal article" date="2018" name="Nat. Biotechnol.">
        <title>A standardized bacterial taxonomy based on genome phylogeny substantially revises the tree of life.</title>
        <authorList>
            <person name="Parks D.H."/>
            <person name="Chuvochina M."/>
            <person name="Waite D.W."/>
            <person name="Rinke C."/>
            <person name="Skarshewski A."/>
            <person name="Chaumeil P.A."/>
            <person name="Hugenholtz P."/>
        </authorList>
    </citation>
    <scope>NUCLEOTIDE SEQUENCE [LARGE SCALE GENOMIC DNA]</scope>
    <source>
        <strain evidence="2">UBA11247</strain>
    </source>
</reference>
<sequence length="445" mass="47716">MDEDAPDTRVRRLHIFTPLVEAPRRFLRFTSETPGLLTVVSIVLTLALLAAGGAMVWSSSSRQSDLNTLVNKTEPVSFASQELYNSLSVADTVATSGFLDDSSRTADTRPEYRQALDTASRAVVRAAAGIDEPGSRPMALILEIQEKLPLYVSMVTEAGANNRQGYPLGAAYITQASTMMQNEILPAAAELYDITSSAVTDRQSTLTRPSWFALSGLVAAVVLLVIAQFWLSAWTNRRLNPGYLAATVLMIIALAWAGASALTTWNAGSRGVTGAAQPLQTLTSLRINAQQARTTEILGLVQRDATQDSQTSFSERVAAVDGGLEQLRGDLAGDAGNAGIDEAREQLRGWDSAHAQMAAMLRRGDYSGAVAATLGDSGPANVSRAFDNLDGDLQDLIDQSRGDLREFLSDSRGTAQRTTALVLVLSLLSIVLVIQGTRPRLQEYL</sequence>
<dbReference type="STRING" id="863239.GCA_000213935_01494"/>
<dbReference type="EMBL" id="DQID01000104">
    <property type="protein sequence ID" value="HCT13921.1"/>
    <property type="molecule type" value="Genomic_DNA"/>
</dbReference>
<keyword evidence="1" id="KW-0472">Membrane</keyword>
<evidence type="ECO:0000313" key="3">
    <source>
        <dbReference type="Proteomes" id="UP000261739"/>
    </source>
</evidence>
<feature type="transmembrane region" description="Helical" evidence="1">
    <location>
        <begin position="418"/>
        <end position="437"/>
    </location>
</feature>
<gene>
    <name evidence="2" type="ORF">DIW82_03755</name>
</gene>
<keyword evidence="1" id="KW-1133">Transmembrane helix</keyword>
<evidence type="ECO:0008006" key="4">
    <source>
        <dbReference type="Google" id="ProtNLM"/>
    </source>
</evidence>
<proteinExistence type="predicted"/>
<dbReference type="Proteomes" id="UP000261739">
    <property type="component" value="Unassembled WGS sequence"/>
</dbReference>
<feature type="transmembrane region" description="Helical" evidence="1">
    <location>
        <begin position="35"/>
        <end position="57"/>
    </location>
</feature>
<evidence type="ECO:0000256" key="1">
    <source>
        <dbReference type="SAM" id="Phobius"/>
    </source>
</evidence>
<accession>A0A3D4SY45</accession>
<comment type="caution">
    <text evidence="2">The sequence shown here is derived from an EMBL/GenBank/DDBJ whole genome shotgun (WGS) entry which is preliminary data.</text>
</comment>